<feature type="region of interest" description="Disordered" evidence="1">
    <location>
        <begin position="641"/>
        <end position="660"/>
    </location>
</feature>
<feature type="region of interest" description="Disordered" evidence="1">
    <location>
        <begin position="811"/>
        <end position="845"/>
    </location>
</feature>
<feature type="domain" description="PDZ" evidence="3">
    <location>
        <begin position="893"/>
        <end position="959"/>
    </location>
</feature>
<reference evidence="4" key="1">
    <citation type="thesis" date="2020" institute="ProQuest LLC" country="789 East Eisenhower Parkway, Ann Arbor, MI, USA">
        <title>Comparative Genomics and Chromosome Evolution.</title>
        <authorList>
            <person name="Mudd A.B."/>
        </authorList>
    </citation>
    <scope>NUCLEOTIDE SEQUENCE</scope>
    <source>
        <strain evidence="4">237g6f4</strain>
        <tissue evidence="4">Blood</tissue>
    </source>
</reference>
<proteinExistence type="predicted"/>
<dbReference type="InterPro" id="IPR011993">
    <property type="entry name" value="PH-like_dom_sf"/>
</dbReference>
<accession>A0AAV7DM26</accession>
<sequence>MSRKRRKNKNRKSSGSEEFEHLPFFCHCQRKFSNPPPDKDFKDSQKEQGNDHSNPCTFPSETQTQSQNCDNFVKVTWHDTPTMSQHDKEELHHNTEQTEDNEGLTVTSKGFHLNLEINKGLAQNSKTCVIITNGKSLKKSRSYHDRQHLQSQHNANHTWDFMQDSGNFTDMSASENKNCDKPLIKLKIIGEGIEVKYKAISQNVRVYIKSDEVEQKNHDVFGSGFTQANDYCSTGGSCSSYPVSDFSFYEGKEFCSSYRYPEWCADVPPPPAEFADETFVNTEDEALLLGDSIKESYYTSPSSSSWSELETEPRQSKNDMYTAEQSKKHQVQNLRHWKKYTKEPVKPNKANFTKIPFMSNKELKLNPSSYYHSKKSDRPLDAKIMRRKTFPQIYYDPFDTCRHTGQSFLEVGEKAQENEPHVSPSDFGSPLVSSSFLNSRRHSKDNDYYGTPPAHPKANLCCAQEGITHLLSNVSGQGESDDHLLDAGNRQLDEDEDLDDMLTNAEERLDFTESGFDEDMLDSDNHTDVQDISELKSKGFLIQVTPPSRSTSKEFILGKNSNSRVPIECLQQPDVSQSNAPETENGNKKRRGSVVTVVTGDLDQRVLIQSDFEAPASRMQRELSKEFKFCLLQRDSVLTPVTDVEEPDSENKIDSSFEDQTPLICKDISSQTSEPFDPFLSVEHQTNTPDEPCIQEAAVDPEQEESNNTSPRNSSDSAIPGTSFESMSFQIPSLLKSDSEDNYSKNTEKSEECLEKTETPIKKTKKKDTKPETFNKHLKLPKELILKESRSCESPQEEGSDRWAKKRKQFKETRNCNSAGGSSITSNITEESGNSEETRSVDLASRSENKDKGLYTESFHSASWIFQGDDCSPNNSPRCLSKRPRSVAIRERTVRIAKGTGDYPWGFRIQFSKPILVTEVDTNGAAEEAGLQVGDIVMAVNGTDVTSIPHSEAATLARQEKNCSYRTVLAVLTKRVSPMYGPKIGNIHQFFTFDINHGPDVLTLVVGSDISRFPTTPRPTCRGYLHKRTHSGLLKGWRKRWFVLKHDGSLHYYKHKKDEGKCRPLEVTKLEGSEIGIDTTLGKPFVFRCVPQSGNRIYYFCATSNQEMKRWLEAMDKAVHPLNQNHVWVDVTMHNISLPPLAIKNPECLGLLHQLDRNKDTWVEHYCILKDGCLYFYTSIRSNSALGGIYLQGYTVSEQTLNSRRCIIELRPPSEEFKTFYLSAGNAAENKRWITALKISISKWLPLHQAIQDFMSRPPEETRM</sequence>
<feature type="region of interest" description="Disordered" evidence="1">
    <location>
        <begin position="30"/>
        <end position="64"/>
    </location>
</feature>
<dbReference type="SMART" id="SM00233">
    <property type="entry name" value="PH"/>
    <property type="match status" value="2"/>
</dbReference>
<dbReference type="PANTHER" id="PTHR12752:SF2">
    <property type="entry name" value="PDZ AND PLECKSTRIN HOMOLOGY DOMAINS 1"/>
    <property type="match status" value="1"/>
</dbReference>
<feature type="compositionally biased region" description="Low complexity" evidence="1">
    <location>
        <begin position="297"/>
        <end position="308"/>
    </location>
</feature>
<dbReference type="AlphaFoldDB" id="A0AAV7DM26"/>
<gene>
    <name evidence="4" type="ORF">GDO81_002540</name>
</gene>
<dbReference type="Gene3D" id="2.30.42.10">
    <property type="match status" value="1"/>
</dbReference>
<feature type="compositionally biased region" description="Polar residues" evidence="1">
    <location>
        <begin position="815"/>
        <end position="832"/>
    </location>
</feature>
<dbReference type="Pfam" id="PF00169">
    <property type="entry name" value="PH"/>
    <property type="match status" value="2"/>
</dbReference>
<dbReference type="InterPro" id="IPR036034">
    <property type="entry name" value="PDZ_sf"/>
</dbReference>
<dbReference type="InterPro" id="IPR001478">
    <property type="entry name" value="PDZ"/>
</dbReference>
<feature type="region of interest" description="Disordered" evidence="1">
    <location>
        <begin position="571"/>
        <end position="592"/>
    </location>
</feature>
<feature type="region of interest" description="Disordered" evidence="1">
    <location>
        <begin position="297"/>
        <end position="328"/>
    </location>
</feature>
<dbReference type="EMBL" id="WNYA01000001">
    <property type="protein sequence ID" value="KAG8598241.1"/>
    <property type="molecule type" value="Genomic_DNA"/>
</dbReference>
<keyword evidence="5" id="KW-1185">Reference proteome</keyword>
<organism evidence="4 5">
    <name type="scientific">Engystomops pustulosus</name>
    <name type="common">Tungara frog</name>
    <name type="synonym">Physalaemus pustulosus</name>
    <dbReference type="NCBI Taxonomy" id="76066"/>
    <lineage>
        <taxon>Eukaryota</taxon>
        <taxon>Metazoa</taxon>
        <taxon>Chordata</taxon>
        <taxon>Craniata</taxon>
        <taxon>Vertebrata</taxon>
        <taxon>Euteleostomi</taxon>
        <taxon>Amphibia</taxon>
        <taxon>Batrachia</taxon>
        <taxon>Anura</taxon>
        <taxon>Neobatrachia</taxon>
        <taxon>Hyloidea</taxon>
        <taxon>Leptodactylidae</taxon>
        <taxon>Leiuperinae</taxon>
        <taxon>Engystomops</taxon>
    </lineage>
</organism>
<feature type="region of interest" description="Disordered" evidence="1">
    <location>
        <begin position="735"/>
        <end position="776"/>
    </location>
</feature>
<evidence type="ECO:0000259" key="3">
    <source>
        <dbReference type="PROSITE" id="PS50106"/>
    </source>
</evidence>
<feature type="region of interest" description="Disordered" evidence="1">
    <location>
        <begin position="787"/>
        <end position="806"/>
    </location>
</feature>
<dbReference type="PROSITE" id="PS50003">
    <property type="entry name" value="PH_DOMAIN"/>
    <property type="match status" value="2"/>
</dbReference>
<dbReference type="SMART" id="SM00228">
    <property type="entry name" value="PDZ"/>
    <property type="match status" value="1"/>
</dbReference>
<evidence type="ECO:0000259" key="2">
    <source>
        <dbReference type="PROSITE" id="PS50003"/>
    </source>
</evidence>
<dbReference type="SUPFAM" id="SSF50729">
    <property type="entry name" value="PH domain-like"/>
    <property type="match status" value="2"/>
</dbReference>
<name>A0AAV7DM26_ENGPU</name>
<dbReference type="PANTHER" id="PTHR12752">
    <property type="entry name" value="PHOSPHOINOSITOL 3-PHOSPHATE-BINDING PROTEIN"/>
    <property type="match status" value="1"/>
</dbReference>
<feature type="region of interest" description="Disordered" evidence="1">
    <location>
        <begin position="700"/>
        <end position="723"/>
    </location>
</feature>
<evidence type="ECO:0000313" key="5">
    <source>
        <dbReference type="Proteomes" id="UP000824782"/>
    </source>
</evidence>
<feature type="domain" description="PH" evidence="2">
    <location>
        <begin position="1018"/>
        <end position="1120"/>
    </location>
</feature>
<dbReference type="Gene3D" id="2.30.29.30">
    <property type="entry name" value="Pleckstrin-homology domain (PH domain)/Phosphotyrosine-binding domain (PTB)"/>
    <property type="match status" value="2"/>
</dbReference>
<dbReference type="Pfam" id="PF00595">
    <property type="entry name" value="PDZ"/>
    <property type="match status" value="1"/>
</dbReference>
<feature type="compositionally biased region" description="Basic and acidic residues" evidence="1">
    <location>
        <begin position="737"/>
        <end position="761"/>
    </location>
</feature>
<feature type="compositionally biased region" description="Basic and acidic residues" evidence="1">
    <location>
        <begin position="836"/>
        <end position="845"/>
    </location>
</feature>
<dbReference type="SUPFAM" id="SSF50156">
    <property type="entry name" value="PDZ domain-like"/>
    <property type="match status" value="1"/>
</dbReference>
<evidence type="ECO:0000256" key="1">
    <source>
        <dbReference type="SAM" id="MobiDB-lite"/>
    </source>
</evidence>
<feature type="compositionally biased region" description="Polar residues" evidence="1">
    <location>
        <begin position="573"/>
        <end position="584"/>
    </location>
</feature>
<feature type="compositionally biased region" description="Polar residues" evidence="1">
    <location>
        <begin position="51"/>
        <end position="64"/>
    </location>
</feature>
<feature type="domain" description="PH" evidence="2">
    <location>
        <begin position="1145"/>
        <end position="1242"/>
    </location>
</feature>
<dbReference type="Proteomes" id="UP000824782">
    <property type="component" value="Unassembled WGS sequence"/>
</dbReference>
<comment type="caution">
    <text evidence="4">The sequence shown here is derived from an EMBL/GenBank/DDBJ whole genome shotgun (WGS) entry which is preliminary data.</text>
</comment>
<dbReference type="InterPro" id="IPR001849">
    <property type="entry name" value="PH_domain"/>
</dbReference>
<feature type="region of interest" description="Disordered" evidence="1">
    <location>
        <begin position="84"/>
        <end position="104"/>
    </location>
</feature>
<evidence type="ECO:0000313" key="4">
    <source>
        <dbReference type="EMBL" id="KAG8598241.1"/>
    </source>
</evidence>
<feature type="compositionally biased region" description="Polar residues" evidence="1">
    <location>
        <begin position="706"/>
        <end position="717"/>
    </location>
</feature>
<dbReference type="PROSITE" id="PS50106">
    <property type="entry name" value="PDZ"/>
    <property type="match status" value="1"/>
</dbReference>
<protein>
    <submittedName>
        <fullName evidence="4">Uncharacterized protein</fullName>
    </submittedName>
</protein>
<feature type="compositionally biased region" description="Basic and acidic residues" evidence="1">
    <location>
        <begin position="85"/>
        <end position="96"/>
    </location>
</feature>
<feature type="compositionally biased region" description="Basic and acidic residues" evidence="1">
    <location>
        <begin position="37"/>
        <end position="50"/>
    </location>
</feature>